<evidence type="ECO:0000256" key="8">
    <source>
        <dbReference type="ARBA" id="ARBA00048679"/>
    </source>
</evidence>
<proteinExistence type="predicted"/>
<keyword evidence="5" id="KW-0418">Kinase</keyword>
<dbReference type="SUPFAM" id="SSF56112">
    <property type="entry name" value="Protein kinase-like (PK-like)"/>
    <property type="match status" value="1"/>
</dbReference>
<gene>
    <name evidence="11" type="ORF">XELAEV_18002107mg</name>
</gene>
<feature type="domain" description="Protein kinase" evidence="10">
    <location>
        <begin position="4"/>
        <end position="106"/>
    </location>
</feature>
<evidence type="ECO:0000256" key="1">
    <source>
        <dbReference type="ARBA" id="ARBA00012513"/>
    </source>
</evidence>
<dbReference type="GO" id="GO:0035556">
    <property type="term" value="P:intracellular signal transduction"/>
    <property type="evidence" value="ECO:0007669"/>
    <property type="project" value="TreeGrafter"/>
</dbReference>
<evidence type="ECO:0000256" key="6">
    <source>
        <dbReference type="ARBA" id="ARBA00022840"/>
    </source>
</evidence>
<dbReference type="Gene3D" id="3.30.200.20">
    <property type="entry name" value="Phosphorylase Kinase, domain 1"/>
    <property type="match status" value="1"/>
</dbReference>
<evidence type="ECO:0000256" key="3">
    <source>
        <dbReference type="ARBA" id="ARBA00022679"/>
    </source>
</evidence>
<dbReference type="InterPro" id="IPR000719">
    <property type="entry name" value="Prot_kinase_dom"/>
</dbReference>
<evidence type="ECO:0000256" key="2">
    <source>
        <dbReference type="ARBA" id="ARBA00022527"/>
    </source>
</evidence>
<dbReference type="PANTHER" id="PTHR24356:SF246">
    <property type="entry name" value="SERINE_THREONINE-PROTEIN KINASE N1"/>
    <property type="match status" value="1"/>
</dbReference>
<keyword evidence="3" id="KW-0808">Transferase</keyword>
<dbReference type="InterPro" id="IPR017441">
    <property type="entry name" value="Protein_kinase_ATP_BS"/>
</dbReference>
<keyword evidence="2" id="KW-0723">Serine/threonine-protein kinase</keyword>
<dbReference type="EC" id="2.7.11.1" evidence="1"/>
<organism evidence="11">
    <name type="scientific">Xenopus laevis</name>
    <name type="common">African clawed frog</name>
    <dbReference type="NCBI Taxonomy" id="8355"/>
    <lineage>
        <taxon>Eukaryota</taxon>
        <taxon>Metazoa</taxon>
        <taxon>Chordata</taxon>
        <taxon>Craniata</taxon>
        <taxon>Vertebrata</taxon>
        <taxon>Euteleostomi</taxon>
        <taxon>Amphibia</taxon>
        <taxon>Batrachia</taxon>
        <taxon>Anura</taxon>
        <taxon>Pipoidea</taxon>
        <taxon>Pipidae</taxon>
        <taxon>Xenopodinae</taxon>
        <taxon>Xenopus</taxon>
        <taxon>Xenopus</taxon>
    </lineage>
</organism>
<dbReference type="PROSITE" id="PS00107">
    <property type="entry name" value="PROTEIN_KINASE_ATP"/>
    <property type="match status" value="1"/>
</dbReference>
<dbReference type="InterPro" id="IPR050236">
    <property type="entry name" value="Ser_Thr_kinase_AGC"/>
</dbReference>
<dbReference type="InterPro" id="IPR011009">
    <property type="entry name" value="Kinase-like_dom_sf"/>
</dbReference>
<dbReference type="EMBL" id="KV467445">
    <property type="protein sequence ID" value="OCT56108.1"/>
    <property type="molecule type" value="Genomic_DNA"/>
</dbReference>
<dbReference type="Pfam" id="PF00069">
    <property type="entry name" value="Pkinase"/>
    <property type="match status" value="1"/>
</dbReference>
<dbReference type="GO" id="GO:0005524">
    <property type="term" value="F:ATP binding"/>
    <property type="evidence" value="ECO:0007669"/>
    <property type="project" value="UniProtKB-UniRule"/>
</dbReference>
<keyword evidence="6 9" id="KW-0067">ATP-binding</keyword>
<protein>
    <recommendedName>
        <fullName evidence="1">non-specific serine/threonine protein kinase</fullName>
        <ecNumber evidence="1">2.7.11.1</ecNumber>
    </recommendedName>
</protein>
<dbReference type="GO" id="GO:0004674">
    <property type="term" value="F:protein serine/threonine kinase activity"/>
    <property type="evidence" value="ECO:0007669"/>
    <property type="project" value="UniProtKB-KW"/>
</dbReference>
<dbReference type="Proteomes" id="UP000694892">
    <property type="component" value="Unassembled WGS sequence"/>
</dbReference>
<dbReference type="PROSITE" id="PS50011">
    <property type="entry name" value="PROTEIN_KINASE_DOM"/>
    <property type="match status" value="1"/>
</dbReference>
<reference evidence="11" key="1">
    <citation type="submission" date="2016-05" db="EMBL/GenBank/DDBJ databases">
        <title>WGS assembly of Xenopus laevis.</title>
        <authorList>
            <person name="Session A."/>
            <person name="Uno Y."/>
            <person name="Kwon T."/>
            <person name="Chapman J."/>
            <person name="Toyoda A."/>
            <person name="Takahashi S."/>
            <person name="Fukui A."/>
            <person name="Hikosaka A."/>
            <person name="Putnam N."/>
            <person name="Stites J."/>
            <person name="Van Heeringen S."/>
            <person name="Quigley I."/>
            <person name="Heinz S."/>
            <person name="Hellsten U."/>
            <person name="Lyons J."/>
            <person name="Suzuki A."/>
            <person name="Kondo M."/>
            <person name="Ogino H."/>
            <person name="Ochi H."/>
            <person name="Bogdanovic O."/>
            <person name="Lister R."/>
            <person name="Georgiou G."/>
            <person name="Paranjpe S."/>
            <person name="Van Kruijsbergen I."/>
            <person name="Mozaffari S."/>
            <person name="Shu S."/>
            <person name="Schmutz J."/>
            <person name="Jenkins J."/>
            <person name="Grimwood J."/>
            <person name="Carlson J."/>
            <person name="Mitros T."/>
            <person name="Simakov O."/>
            <person name="Heald R."/>
            <person name="Miller K."/>
            <person name="Haudenschild C."/>
            <person name="Kuroki Y."/>
            <person name="Tanaka T."/>
            <person name="Michiue T."/>
            <person name="Watanabe M."/>
            <person name="Kinoshita T."/>
            <person name="Ohta Y."/>
            <person name="Mawaribuchi S."/>
            <person name="Suzuki Y."/>
            <person name="Haramoto Y."/>
            <person name="Yamamoto T."/>
            <person name="Takagi C."/>
            <person name="Kitzman J."/>
            <person name="Shendure J."/>
            <person name="Nakayama T."/>
            <person name="Izutsu Y."/>
            <person name="Robert J."/>
            <person name="Dichmann D."/>
            <person name="Flajnik M."/>
            <person name="Houston D."/>
            <person name="Marcotte E."/>
            <person name="Wallingford J."/>
            <person name="Ito Y."/>
            <person name="Asashima M."/>
            <person name="Ueno N."/>
            <person name="Matsuda Y."/>
            <person name="Jan Veenstra G."/>
            <person name="Fujiyama A."/>
            <person name="Harland R."/>
            <person name="Taira M."/>
            <person name="Rokhsar D.S."/>
        </authorList>
    </citation>
    <scope>NUCLEOTIDE SEQUENCE</scope>
    <source>
        <strain evidence="11">J</strain>
        <tissue evidence="11">Blood</tissue>
    </source>
</reference>
<dbReference type="AlphaFoldDB" id="A0A974BQ32"/>
<evidence type="ECO:0000256" key="5">
    <source>
        <dbReference type="ARBA" id="ARBA00022777"/>
    </source>
</evidence>
<evidence type="ECO:0000259" key="10">
    <source>
        <dbReference type="PROSITE" id="PS50011"/>
    </source>
</evidence>
<dbReference type="FunFam" id="3.30.200.20:FF:000474">
    <property type="entry name" value="Serine/threonine-protein kinase N2-like"/>
    <property type="match status" value="1"/>
</dbReference>
<feature type="binding site" evidence="9">
    <location>
        <position position="33"/>
    </location>
    <ligand>
        <name>ATP</name>
        <dbReference type="ChEBI" id="CHEBI:30616"/>
    </ligand>
</feature>
<keyword evidence="4 9" id="KW-0547">Nucleotide-binding</keyword>
<comment type="catalytic activity">
    <reaction evidence="7">
        <text>L-threonyl-[protein] + ATP = O-phospho-L-threonyl-[protein] + ADP + H(+)</text>
        <dbReference type="Rhea" id="RHEA:46608"/>
        <dbReference type="Rhea" id="RHEA-COMP:11060"/>
        <dbReference type="Rhea" id="RHEA-COMP:11605"/>
        <dbReference type="ChEBI" id="CHEBI:15378"/>
        <dbReference type="ChEBI" id="CHEBI:30013"/>
        <dbReference type="ChEBI" id="CHEBI:30616"/>
        <dbReference type="ChEBI" id="CHEBI:61977"/>
        <dbReference type="ChEBI" id="CHEBI:456216"/>
        <dbReference type="EC" id="2.7.11.1"/>
    </reaction>
</comment>
<evidence type="ECO:0000313" key="11">
    <source>
        <dbReference type="EMBL" id="OCT56108.1"/>
    </source>
</evidence>
<sequence>MGDFQLHKLLGEGNFGKVYLAEQTKTRMMVALKTIPREKVCDALAVRGVMREKEILEMAKRKRHPFLIGLVTYFETKLDMCLAMDYAEGGDLSRVMTRSLNTQTSV</sequence>
<evidence type="ECO:0000256" key="4">
    <source>
        <dbReference type="ARBA" id="ARBA00022741"/>
    </source>
</evidence>
<accession>A0A974BQ32</accession>
<evidence type="ECO:0000256" key="9">
    <source>
        <dbReference type="PROSITE-ProRule" id="PRU10141"/>
    </source>
</evidence>
<comment type="catalytic activity">
    <reaction evidence="8">
        <text>L-seryl-[protein] + ATP = O-phospho-L-seryl-[protein] + ADP + H(+)</text>
        <dbReference type="Rhea" id="RHEA:17989"/>
        <dbReference type="Rhea" id="RHEA-COMP:9863"/>
        <dbReference type="Rhea" id="RHEA-COMP:11604"/>
        <dbReference type="ChEBI" id="CHEBI:15378"/>
        <dbReference type="ChEBI" id="CHEBI:29999"/>
        <dbReference type="ChEBI" id="CHEBI:30616"/>
        <dbReference type="ChEBI" id="CHEBI:83421"/>
        <dbReference type="ChEBI" id="CHEBI:456216"/>
        <dbReference type="EC" id="2.7.11.1"/>
    </reaction>
</comment>
<dbReference type="PANTHER" id="PTHR24356">
    <property type="entry name" value="SERINE/THREONINE-PROTEIN KINASE"/>
    <property type="match status" value="1"/>
</dbReference>
<name>A0A974BQ32_XENLA</name>
<evidence type="ECO:0000256" key="7">
    <source>
        <dbReference type="ARBA" id="ARBA00047899"/>
    </source>
</evidence>